<dbReference type="SUPFAM" id="SSF52540">
    <property type="entry name" value="P-loop containing nucleoside triphosphate hydrolases"/>
    <property type="match status" value="1"/>
</dbReference>
<dbReference type="InterPro" id="IPR005158">
    <property type="entry name" value="BTAD"/>
</dbReference>
<dbReference type="Gene3D" id="1.10.10.10">
    <property type="entry name" value="Winged helix-like DNA-binding domain superfamily/Winged helix DNA-binding domain"/>
    <property type="match status" value="2"/>
</dbReference>
<evidence type="ECO:0000256" key="4">
    <source>
        <dbReference type="ARBA" id="ARBA00023163"/>
    </source>
</evidence>
<reference evidence="8 9" key="1">
    <citation type="submission" date="2019-08" db="EMBL/GenBank/DDBJ databases">
        <title>Actinomadura sp. nov. CYP1-5 isolated from mountain soil.</title>
        <authorList>
            <person name="Songsumanus A."/>
            <person name="Kuncharoen N."/>
            <person name="Kudo T."/>
            <person name="Yuki M."/>
            <person name="Igarashi Y."/>
            <person name="Tanasupawat S."/>
        </authorList>
    </citation>
    <scope>NUCLEOTIDE SEQUENCE [LARGE SCALE GENOMIC DNA]</scope>
    <source>
        <strain evidence="8 9">JCM 14158</strain>
    </source>
</reference>
<dbReference type="SMART" id="SM00862">
    <property type="entry name" value="Trans_reg_C"/>
    <property type="match status" value="1"/>
</dbReference>
<dbReference type="Gene3D" id="1.25.40.10">
    <property type="entry name" value="Tetratricopeptide repeat domain"/>
    <property type="match status" value="2"/>
</dbReference>
<feature type="domain" description="OmpR/PhoB-type" evidence="6">
    <location>
        <begin position="17"/>
        <end position="92"/>
    </location>
</feature>
<evidence type="ECO:0000259" key="7">
    <source>
        <dbReference type="SMART" id="SM01043"/>
    </source>
</evidence>
<accession>A0A5D0NBK5</accession>
<name>A0A5D0NBK5_9ACTN</name>
<evidence type="ECO:0000256" key="5">
    <source>
        <dbReference type="SAM" id="Coils"/>
    </source>
</evidence>
<dbReference type="PRINTS" id="PR00364">
    <property type="entry name" value="DISEASERSIST"/>
</dbReference>
<keyword evidence="5" id="KW-0175">Coiled coil</keyword>
<dbReference type="GO" id="GO:0043531">
    <property type="term" value="F:ADP binding"/>
    <property type="evidence" value="ECO:0007669"/>
    <property type="project" value="InterPro"/>
</dbReference>
<organism evidence="8 9">
    <name type="scientific">Actinomadura chibensis</name>
    <dbReference type="NCBI Taxonomy" id="392828"/>
    <lineage>
        <taxon>Bacteria</taxon>
        <taxon>Bacillati</taxon>
        <taxon>Actinomycetota</taxon>
        <taxon>Actinomycetes</taxon>
        <taxon>Streptosporangiales</taxon>
        <taxon>Thermomonosporaceae</taxon>
        <taxon>Actinomadura</taxon>
    </lineage>
</organism>
<dbReference type="InterPro" id="IPR051677">
    <property type="entry name" value="AfsR-DnrI-RedD_regulator"/>
</dbReference>
<feature type="coiled-coil region" evidence="5">
    <location>
        <begin position="882"/>
        <end position="909"/>
    </location>
</feature>
<dbReference type="SMART" id="SM00028">
    <property type="entry name" value="TPR"/>
    <property type="match status" value="4"/>
</dbReference>
<protein>
    <submittedName>
        <fullName evidence="8">Tetratricopeptide repeat protein</fullName>
    </submittedName>
</protein>
<dbReference type="InterPro" id="IPR011990">
    <property type="entry name" value="TPR-like_helical_dom_sf"/>
</dbReference>
<dbReference type="GO" id="GO:0000160">
    <property type="term" value="P:phosphorelay signal transduction system"/>
    <property type="evidence" value="ECO:0007669"/>
    <property type="project" value="InterPro"/>
</dbReference>
<dbReference type="STRING" id="1220554.GCA_001552135_01017"/>
<dbReference type="GO" id="GO:0006355">
    <property type="term" value="P:regulation of DNA-templated transcription"/>
    <property type="evidence" value="ECO:0007669"/>
    <property type="project" value="InterPro"/>
</dbReference>
<dbReference type="EMBL" id="VSFG01000009">
    <property type="protein sequence ID" value="TYB41830.1"/>
    <property type="molecule type" value="Genomic_DNA"/>
</dbReference>
<dbReference type="InterPro" id="IPR019734">
    <property type="entry name" value="TPR_rpt"/>
</dbReference>
<dbReference type="PANTHER" id="PTHR35807:SF1">
    <property type="entry name" value="TRANSCRIPTIONAL REGULATOR REDD"/>
    <property type="match status" value="1"/>
</dbReference>
<dbReference type="SUPFAM" id="SSF48452">
    <property type="entry name" value="TPR-like"/>
    <property type="match status" value="2"/>
</dbReference>
<proteinExistence type="inferred from homology"/>
<dbReference type="Gene3D" id="3.40.50.300">
    <property type="entry name" value="P-loop containing nucleotide triphosphate hydrolases"/>
    <property type="match status" value="1"/>
</dbReference>
<dbReference type="InterPro" id="IPR027417">
    <property type="entry name" value="P-loop_NTPase"/>
</dbReference>
<dbReference type="Pfam" id="PF13424">
    <property type="entry name" value="TPR_12"/>
    <property type="match status" value="2"/>
</dbReference>
<dbReference type="CDD" id="cd15831">
    <property type="entry name" value="BTAD"/>
    <property type="match status" value="1"/>
</dbReference>
<evidence type="ECO:0000313" key="8">
    <source>
        <dbReference type="EMBL" id="TYB41830.1"/>
    </source>
</evidence>
<comment type="caution">
    <text evidence="8">The sequence shown here is derived from an EMBL/GenBank/DDBJ whole genome shotgun (WGS) entry which is preliminary data.</text>
</comment>
<evidence type="ECO:0000256" key="1">
    <source>
        <dbReference type="ARBA" id="ARBA00005820"/>
    </source>
</evidence>
<dbReference type="RefSeq" id="WP_083980333.1">
    <property type="nucleotide sequence ID" value="NZ_VSFG01000009.1"/>
</dbReference>
<evidence type="ECO:0000256" key="2">
    <source>
        <dbReference type="ARBA" id="ARBA00023015"/>
    </source>
</evidence>
<feature type="domain" description="Bacterial transcriptional activator" evidence="7">
    <location>
        <begin position="99"/>
        <end position="243"/>
    </location>
</feature>
<dbReference type="InterPro" id="IPR016032">
    <property type="entry name" value="Sig_transdc_resp-reg_C-effctor"/>
</dbReference>
<keyword evidence="2" id="KW-0805">Transcription regulation</keyword>
<dbReference type="InterPro" id="IPR036388">
    <property type="entry name" value="WH-like_DNA-bd_sf"/>
</dbReference>
<dbReference type="SMART" id="SM01043">
    <property type="entry name" value="BTAD"/>
    <property type="match status" value="1"/>
</dbReference>
<dbReference type="InterPro" id="IPR001867">
    <property type="entry name" value="OmpR/PhoB-type_DNA-bd"/>
</dbReference>
<keyword evidence="3" id="KW-0238">DNA-binding</keyword>
<dbReference type="Pfam" id="PF03704">
    <property type="entry name" value="BTAD"/>
    <property type="match status" value="1"/>
</dbReference>
<comment type="similarity">
    <text evidence="1">Belongs to the AfsR/DnrI/RedD regulatory family.</text>
</comment>
<dbReference type="SUPFAM" id="SSF46894">
    <property type="entry name" value="C-terminal effector domain of the bipartite response regulators"/>
    <property type="match status" value="1"/>
</dbReference>
<evidence type="ECO:0000259" key="6">
    <source>
        <dbReference type="SMART" id="SM00862"/>
    </source>
</evidence>
<dbReference type="AlphaFoldDB" id="A0A5D0NBK5"/>
<evidence type="ECO:0000313" key="9">
    <source>
        <dbReference type="Proteomes" id="UP000323380"/>
    </source>
</evidence>
<keyword evidence="4" id="KW-0804">Transcription</keyword>
<sequence length="936" mass="101753">MAGEFRILGPLEIWTGGEPLRLSGAGQRKVLAALLLSAGHVVPLSHLVDVVWPEEPPPTAEKRVRNLVSELRRLLADGGLAGPVAAGAGYRLDVGEGELDAAVFDGRVRRARRHAADGQPAEAVAEFRAALSLWRGPMLAGLDCPALQPQVTSWEERRTAALEEDIELELDLGRHHGVISELSEQVAAHPLRERLAGQLMLALHRAGRRPEALRVFHDTRETLAEELGLDPGDQLQRLHQRILADDPGLAASPPDRRGRVHQLPRDLADFTGRATELNRLVSALPAEGEPATAVVINSIDGMAGIGKTALAVHAAHRLADRYPDAQLFVDLRAHTAADEPGTAAAALETLLRAMGVPGERIPDELHQRAGLWRDELSGRKALIVLDNATSAEQVRPLLPGDPDSLVLITSRRRLTDLEAARTLSLEVLPPADAAALFTRIADDARAVTEPQALEEVVRLCGLLPLAVRIAAARLRARPTWTLAHLAERLGDQRRRLGELAAGDRSVAAAFALSYEQLTPVQQRLFRLLSLHPGPDFDAHTAASVADIPLQEADRLLEDLLDVHLLQQRAAGRYRFHDLLHTYAAHLAREEDTETDRRAVLDRLLDHYLASARNLYRLLRNGCNLADAMAATRSAGVAFADPAEGQTWVLNELDGILGVLRGAAADPGAPIAVAADLLLALDPLGDVAFLWPRLNGPAAEIADAAEARGEFPAEARARYMLGGGLWQVDRLDGGEAQIRRGIRAAHDGGDEAILDRLLNVSALLAFHRHDHEEALATFQESLAISRRSGDWWSQLEVLNNVAALYIIGLGRPLEALPWLERGLALADRVGGRPSAWQYLMVNRGRAKRALGRLDEAVEDFRAALTASRALASPFQEAMALQELMVTTRRLGRLEEALEHAEASLAIWRRLGQEARQAEVGAEQETIHAELNGTRPLA</sequence>
<dbReference type="Proteomes" id="UP000323380">
    <property type="component" value="Unassembled WGS sequence"/>
</dbReference>
<keyword evidence="9" id="KW-1185">Reference proteome</keyword>
<gene>
    <name evidence="8" type="ORF">FXF69_33385</name>
</gene>
<evidence type="ECO:0000256" key="3">
    <source>
        <dbReference type="ARBA" id="ARBA00023125"/>
    </source>
</evidence>
<dbReference type="GO" id="GO:0003677">
    <property type="term" value="F:DNA binding"/>
    <property type="evidence" value="ECO:0007669"/>
    <property type="project" value="UniProtKB-KW"/>
</dbReference>
<dbReference type="PANTHER" id="PTHR35807">
    <property type="entry name" value="TRANSCRIPTIONAL REGULATOR REDD-RELATED"/>
    <property type="match status" value="1"/>
</dbReference>